<comment type="caution">
    <text evidence="4">The sequence shown here is derived from an EMBL/GenBank/DDBJ whole genome shotgun (WGS) entry which is preliminary data.</text>
</comment>
<evidence type="ECO:0000313" key="4">
    <source>
        <dbReference type="EMBL" id="KAG7362605.1"/>
    </source>
</evidence>
<keyword evidence="5" id="KW-1185">Reference proteome</keyword>
<evidence type="ECO:0000313" key="3">
    <source>
        <dbReference type="EMBL" id="KAG7339808.1"/>
    </source>
</evidence>
<feature type="compositionally biased region" description="Polar residues" evidence="1">
    <location>
        <begin position="55"/>
        <end position="76"/>
    </location>
</feature>
<dbReference type="AlphaFoldDB" id="A0A9K3PWX1"/>
<evidence type="ECO:0000259" key="2">
    <source>
        <dbReference type="PROSITE" id="PS00028"/>
    </source>
</evidence>
<dbReference type="InterPro" id="IPR013087">
    <property type="entry name" value="Znf_C2H2_type"/>
</dbReference>
<evidence type="ECO:0000256" key="1">
    <source>
        <dbReference type="SAM" id="MobiDB-lite"/>
    </source>
</evidence>
<feature type="domain" description="C2H2-type" evidence="2">
    <location>
        <begin position="196"/>
        <end position="217"/>
    </location>
</feature>
<proteinExistence type="predicted"/>
<gene>
    <name evidence="4" type="ORF">IV203_025489</name>
    <name evidence="3" type="ORF">IV203_028269</name>
</gene>
<reference evidence="4" key="1">
    <citation type="journal article" date="2021" name="Sci. Rep.">
        <title>Diploid genomic architecture of Nitzschia inconspicua, an elite biomass production diatom.</title>
        <authorList>
            <person name="Oliver A."/>
            <person name="Podell S."/>
            <person name="Pinowska A."/>
            <person name="Traller J.C."/>
            <person name="Smith S.R."/>
            <person name="McClure R."/>
            <person name="Beliaev A."/>
            <person name="Bohutskyi P."/>
            <person name="Hill E.A."/>
            <person name="Rabines A."/>
            <person name="Zheng H."/>
            <person name="Allen L.Z."/>
            <person name="Kuo A."/>
            <person name="Grigoriev I.V."/>
            <person name="Allen A.E."/>
            <person name="Hazlebeck D."/>
            <person name="Allen E.E."/>
        </authorList>
    </citation>
    <scope>NUCLEOTIDE SEQUENCE</scope>
    <source>
        <strain evidence="4">Hildebrandi</strain>
    </source>
</reference>
<dbReference type="EMBL" id="JAGRRH010000030">
    <property type="protein sequence ID" value="KAG7339808.1"/>
    <property type="molecule type" value="Genomic_DNA"/>
</dbReference>
<reference evidence="4" key="2">
    <citation type="submission" date="2021-04" db="EMBL/GenBank/DDBJ databases">
        <authorList>
            <person name="Podell S."/>
        </authorList>
    </citation>
    <scope>NUCLEOTIDE SEQUENCE</scope>
    <source>
        <strain evidence="4">Hildebrandi</strain>
    </source>
</reference>
<feature type="region of interest" description="Disordered" evidence="1">
    <location>
        <begin position="1"/>
        <end position="91"/>
    </location>
</feature>
<name>A0A9K3PWX1_9STRA</name>
<accession>A0A9K3PWX1</accession>
<dbReference type="PROSITE" id="PS00028">
    <property type="entry name" value="ZINC_FINGER_C2H2_1"/>
    <property type="match status" value="1"/>
</dbReference>
<protein>
    <recommendedName>
        <fullName evidence="2">C2H2-type domain-containing protein</fullName>
    </recommendedName>
</protein>
<dbReference type="Proteomes" id="UP000693970">
    <property type="component" value="Unassembled WGS sequence"/>
</dbReference>
<feature type="region of interest" description="Disordered" evidence="1">
    <location>
        <begin position="141"/>
        <end position="164"/>
    </location>
</feature>
<evidence type="ECO:0000313" key="5">
    <source>
        <dbReference type="Proteomes" id="UP000693970"/>
    </source>
</evidence>
<dbReference type="EMBL" id="JAGRRH010000011">
    <property type="protein sequence ID" value="KAG7362605.1"/>
    <property type="molecule type" value="Genomic_DNA"/>
</dbReference>
<organism evidence="4 5">
    <name type="scientific">Nitzschia inconspicua</name>
    <dbReference type="NCBI Taxonomy" id="303405"/>
    <lineage>
        <taxon>Eukaryota</taxon>
        <taxon>Sar</taxon>
        <taxon>Stramenopiles</taxon>
        <taxon>Ochrophyta</taxon>
        <taxon>Bacillariophyta</taxon>
        <taxon>Bacillariophyceae</taxon>
        <taxon>Bacillariophycidae</taxon>
        <taxon>Bacillariales</taxon>
        <taxon>Bacillariaceae</taxon>
        <taxon>Nitzschia</taxon>
    </lineage>
</organism>
<sequence>MSSAQAFYGRRKKAAVSSPIPRQRSPETPPDQPSSSGYSDCFYKNLDDEEDDSVIKQQQEGVDTQNPNSSLTVENTSTDKGETPSNAESLKMSLSEHLTVCAANRPSSSDSSYASCVSNAEQVPFQPMEDDLPEDDLLDRKPAALPRRFSTDSDDDDDDVMPRKRPAVKTLGHGVARITRKKSKGTKESLLAKNTCKLCIQVFGNDDRFLEHWKQNHYFIELPKAKSRGLRYKEKFDELIEGKLDRAWDSTLSDPHFGNQAEGGTSKPSKRELIEAMKKTRPCMAC</sequence>